<dbReference type="InterPro" id="IPR000529">
    <property type="entry name" value="Ribosomal_bS6"/>
</dbReference>
<accession>W1WLN6</accession>
<dbReference type="GO" id="GO:0005737">
    <property type="term" value="C:cytoplasm"/>
    <property type="evidence" value="ECO:0007669"/>
    <property type="project" value="UniProtKB-ARBA"/>
</dbReference>
<dbReference type="EMBL" id="AZMM01018588">
    <property type="protein sequence ID" value="ETJ18781.1"/>
    <property type="molecule type" value="Genomic_DNA"/>
</dbReference>
<reference evidence="2" key="1">
    <citation type="submission" date="2013-12" db="EMBL/GenBank/DDBJ databases">
        <title>A Varibaculum cambriense genome reconstructed from a premature infant gut community with otherwise low bacterial novelty that shifts toward anaerobic metabolism during the third week of life.</title>
        <authorList>
            <person name="Brown C.T."/>
            <person name="Sharon I."/>
            <person name="Thomas B.C."/>
            <person name="Castelle C.J."/>
            <person name="Morowitz M.J."/>
            <person name="Banfield J.F."/>
        </authorList>
    </citation>
    <scope>NUCLEOTIDE SEQUENCE</scope>
</reference>
<dbReference type="PANTHER" id="PTHR21011:SF1">
    <property type="entry name" value="SMALL RIBOSOMAL SUBUNIT PROTEIN BS6M"/>
    <property type="match status" value="1"/>
</dbReference>
<dbReference type="GO" id="GO:0006412">
    <property type="term" value="P:translation"/>
    <property type="evidence" value="ECO:0007669"/>
    <property type="project" value="InterPro"/>
</dbReference>
<keyword evidence="2" id="KW-0689">Ribosomal protein</keyword>
<protein>
    <submittedName>
        <fullName evidence="2">30S ribosomal protein S6</fullName>
    </submittedName>
</protein>
<dbReference type="AlphaFoldDB" id="W1WLN6"/>
<dbReference type="NCBIfam" id="TIGR00166">
    <property type="entry name" value="S6"/>
    <property type="match status" value="1"/>
</dbReference>
<dbReference type="SUPFAM" id="SSF54995">
    <property type="entry name" value="Ribosomal protein S6"/>
    <property type="match status" value="1"/>
</dbReference>
<proteinExistence type="inferred from homology"/>
<dbReference type="CDD" id="cd00473">
    <property type="entry name" value="bS6"/>
    <property type="match status" value="1"/>
</dbReference>
<dbReference type="Pfam" id="PF01250">
    <property type="entry name" value="Ribosomal_S6"/>
    <property type="match status" value="1"/>
</dbReference>
<dbReference type="InterPro" id="IPR035980">
    <property type="entry name" value="Ribosomal_bS6_sf"/>
</dbReference>
<organism evidence="2">
    <name type="scientific">human gut metagenome</name>
    <dbReference type="NCBI Taxonomy" id="408170"/>
    <lineage>
        <taxon>unclassified sequences</taxon>
        <taxon>metagenomes</taxon>
        <taxon>organismal metagenomes</taxon>
    </lineage>
</organism>
<dbReference type="GO" id="GO:0003735">
    <property type="term" value="F:structural constituent of ribosome"/>
    <property type="evidence" value="ECO:0007669"/>
    <property type="project" value="InterPro"/>
</dbReference>
<gene>
    <name evidence="2" type="ORF">Q604_UNBC18588G0002</name>
</gene>
<name>W1WLN6_9ZZZZ</name>
<evidence type="ECO:0000313" key="2">
    <source>
        <dbReference type="EMBL" id="ETJ18781.1"/>
    </source>
</evidence>
<dbReference type="PANTHER" id="PTHR21011">
    <property type="entry name" value="MITOCHONDRIAL 28S RIBOSOMAL PROTEIN S6"/>
    <property type="match status" value="1"/>
</dbReference>
<feature type="non-terminal residue" evidence="2">
    <location>
        <position position="1"/>
    </location>
</feature>
<dbReference type="Gene3D" id="3.30.70.60">
    <property type="match status" value="1"/>
</dbReference>
<dbReference type="GO" id="GO:0070181">
    <property type="term" value="F:small ribosomal subunit rRNA binding"/>
    <property type="evidence" value="ECO:0007669"/>
    <property type="project" value="TreeGrafter"/>
</dbReference>
<sequence length="53" mass="6225">WGKRRLAYAVKKFTDGFYVLINFEAAPAEIKEIDRVLKINDEVLRHLIVKHEA</sequence>
<dbReference type="InterPro" id="IPR020814">
    <property type="entry name" value="Ribosomal_S6_plastid/chlpt"/>
</dbReference>
<comment type="caution">
    <text evidence="2">The sequence shown here is derived from an EMBL/GenBank/DDBJ whole genome shotgun (WGS) entry which is preliminary data.</text>
</comment>
<comment type="similarity">
    <text evidence="1">Belongs to the bacterial ribosomal protein bS6 family.</text>
</comment>
<evidence type="ECO:0000256" key="1">
    <source>
        <dbReference type="ARBA" id="ARBA00009512"/>
    </source>
</evidence>
<keyword evidence="2" id="KW-0687">Ribonucleoprotein</keyword>
<dbReference type="GO" id="GO:0005840">
    <property type="term" value="C:ribosome"/>
    <property type="evidence" value="ECO:0007669"/>
    <property type="project" value="UniProtKB-KW"/>
</dbReference>
<dbReference type="InterPro" id="IPR014717">
    <property type="entry name" value="Transl_elong_EF1B/ribsomal_bS6"/>
</dbReference>